<keyword evidence="1" id="KW-0808">Transferase</keyword>
<dbReference type="GO" id="GO:0003887">
    <property type="term" value="F:DNA-directed DNA polymerase activity"/>
    <property type="evidence" value="ECO:0007669"/>
    <property type="project" value="UniProtKB-KW"/>
</dbReference>
<dbReference type="Pfam" id="PF03603">
    <property type="entry name" value="DNA_III_psi"/>
    <property type="match status" value="1"/>
</dbReference>
<sequence>MSPVSAIYLREMGIDQYVLAHPERLAGYQPPSITLSHDCQLLLVTPVAPNDAEVSLFERVLKAMHLTLSQAQWVTPEQWTQVEPSSALQWLWFAGCSAQGLDTERERWVLTSPRLSDIDGHTQHRRDLWQQIQSAQAGNA</sequence>
<dbReference type="Gene3D" id="3.40.50.10220">
    <property type="entry name" value="DNA polymerase III, psi subunit"/>
    <property type="match status" value="1"/>
</dbReference>
<dbReference type="Proteomes" id="UP000535589">
    <property type="component" value="Unassembled WGS sequence"/>
</dbReference>
<keyword evidence="1" id="KW-0235">DNA replication</keyword>
<evidence type="ECO:0000313" key="2">
    <source>
        <dbReference type="EMBL" id="NLS12712.1"/>
    </source>
</evidence>
<dbReference type="InterPro" id="IPR004615">
    <property type="entry name" value="DNA_pol_III_psi"/>
</dbReference>
<dbReference type="GO" id="GO:0008408">
    <property type="term" value="F:3'-5' exonuclease activity"/>
    <property type="evidence" value="ECO:0007669"/>
    <property type="project" value="InterPro"/>
</dbReference>
<evidence type="ECO:0000313" key="3">
    <source>
        <dbReference type="Proteomes" id="UP000535589"/>
    </source>
</evidence>
<dbReference type="AlphaFoldDB" id="A0A7X8YGU4"/>
<evidence type="ECO:0000256" key="1">
    <source>
        <dbReference type="PIRNR" id="PIRNR029225"/>
    </source>
</evidence>
<dbReference type="EMBL" id="JABAIK010000006">
    <property type="protein sequence ID" value="NLS12712.1"/>
    <property type="molecule type" value="Genomic_DNA"/>
</dbReference>
<gene>
    <name evidence="2" type="ORF">HGP28_07305</name>
</gene>
<keyword evidence="1" id="KW-0239">DNA-directed DNA polymerase</keyword>
<reference evidence="2 3" key="1">
    <citation type="submission" date="2020-04" db="EMBL/GenBank/DDBJ databases">
        <title>Vibrio sp. SM6, a novel species isolated from seawater.</title>
        <authorList>
            <person name="Wang X."/>
        </authorList>
    </citation>
    <scope>NUCLEOTIDE SEQUENCE [LARGE SCALE GENOMIC DNA]</scope>
    <source>
        <strain evidence="2 3">SM6</strain>
    </source>
</reference>
<dbReference type="GO" id="GO:0006260">
    <property type="term" value="P:DNA replication"/>
    <property type="evidence" value="ECO:0007669"/>
    <property type="project" value="UniProtKB-KW"/>
</dbReference>
<dbReference type="SUPFAM" id="SSF102220">
    <property type="entry name" value="DNA polymerase III psi subunit"/>
    <property type="match status" value="1"/>
</dbReference>
<accession>A0A7X8YGU4</accession>
<keyword evidence="1" id="KW-0548">Nucleotidyltransferase</keyword>
<proteinExistence type="predicted"/>
<protein>
    <recommendedName>
        <fullName evidence="1">DNA polymerase III subunit psi</fullName>
    </recommendedName>
</protein>
<comment type="function">
    <text evidence="1">Part of the beta sliding clamp loading complex, which hydrolyzes ATP to load the beta clamp onto primed DNA to form the DNA replication pre-initiation complex. DNA polymerase III is a complex, multichain enzyme responsible for most of the replicative synthesis in bacteria. This DNA polymerase also exhibits 3' to 5' exonuclease activity.</text>
</comment>
<dbReference type="PIRSF" id="PIRSF029225">
    <property type="entry name" value="DNA_pol_III_psi"/>
    <property type="match status" value="1"/>
</dbReference>
<name>A0A7X8YGU4_9VIBR</name>
<comment type="caution">
    <text evidence="2">The sequence shown here is derived from an EMBL/GenBank/DDBJ whole genome shotgun (WGS) entry which is preliminary data.</text>
</comment>
<keyword evidence="3" id="KW-1185">Reference proteome</keyword>
<dbReference type="InterPro" id="IPR036654">
    <property type="entry name" value="DNA_pol_III_psi_sf"/>
</dbReference>
<dbReference type="RefSeq" id="WP_168835813.1">
    <property type="nucleotide sequence ID" value="NZ_JABAIK010000006.1"/>
</dbReference>
<organism evidence="2 3">
    <name type="scientific">Vibrio agarilyticus</name>
    <dbReference type="NCBI Taxonomy" id="2726741"/>
    <lineage>
        <taxon>Bacteria</taxon>
        <taxon>Pseudomonadati</taxon>
        <taxon>Pseudomonadota</taxon>
        <taxon>Gammaproteobacteria</taxon>
        <taxon>Vibrionales</taxon>
        <taxon>Vibrionaceae</taxon>
        <taxon>Vibrio</taxon>
    </lineage>
</organism>